<dbReference type="RefSeq" id="WP_085031270.1">
    <property type="nucleotide sequence ID" value="NZ_CP020772.1"/>
</dbReference>
<reference evidence="1 2" key="1">
    <citation type="submission" date="2017-04" db="EMBL/GenBank/DDBJ databases">
        <title>The whole genome sequencing and assembly of Halobacillus mangrovi strain.</title>
        <authorList>
            <person name="Lee S.-J."/>
            <person name="Park M.-K."/>
            <person name="Kim J.-Y."/>
            <person name="Lee Y.-J."/>
            <person name="Yi H."/>
            <person name="Bahn Y.-S."/>
            <person name="Kim J.F."/>
            <person name="Lee D.-W."/>
        </authorList>
    </citation>
    <scope>NUCLEOTIDE SEQUENCE [LARGE SCALE GENOMIC DNA]</scope>
    <source>
        <strain evidence="1 2">KTB 131</strain>
    </source>
</reference>
<dbReference type="AlphaFoldDB" id="A0A1W5ZZZ6"/>
<evidence type="ECO:0000313" key="1">
    <source>
        <dbReference type="EMBL" id="ARI78811.1"/>
    </source>
</evidence>
<proteinExistence type="predicted"/>
<dbReference type="OrthoDB" id="2065126at2"/>
<keyword evidence="2" id="KW-1185">Reference proteome</keyword>
<gene>
    <name evidence="1" type="ORF">HM131_19085</name>
</gene>
<accession>A0A1W5ZZZ6</accession>
<name>A0A1W5ZZZ6_9BACI</name>
<evidence type="ECO:0000313" key="2">
    <source>
        <dbReference type="Proteomes" id="UP000192527"/>
    </source>
</evidence>
<dbReference type="KEGG" id="hmn:HM131_19085"/>
<organism evidence="1 2">
    <name type="scientific">Halobacillus mangrovi</name>
    <dbReference type="NCBI Taxonomy" id="402384"/>
    <lineage>
        <taxon>Bacteria</taxon>
        <taxon>Bacillati</taxon>
        <taxon>Bacillota</taxon>
        <taxon>Bacilli</taxon>
        <taxon>Bacillales</taxon>
        <taxon>Bacillaceae</taxon>
        <taxon>Halobacillus</taxon>
    </lineage>
</organism>
<dbReference type="STRING" id="402384.HM131_19085"/>
<dbReference type="EMBL" id="CP020772">
    <property type="protein sequence ID" value="ARI78811.1"/>
    <property type="molecule type" value="Genomic_DNA"/>
</dbReference>
<sequence length="59" mass="7111">MKTNAEIRLAINNSGFFTWEIAQKLDVHENTFYRWMRTEMTDEKKQMIIKAIDEVTEDE</sequence>
<dbReference type="Proteomes" id="UP000192527">
    <property type="component" value="Chromosome"/>
</dbReference>
<protein>
    <submittedName>
        <fullName evidence="1">Uncharacterized protein</fullName>
    </submittedName>
</protein>